<organism evidence="2 3">
    <name type="scientific">Neocallimastix californiae</name>
    <dbReference type="NCBI Taxonomy" id="1754190"/>
    <lineage>
        <taxon>Eukaryota</taxon>
        <taxon>Fungi</taxon>
        <taxon>Fungi incertae sedis</taxon>
        <taxon>Chytridiomycota</taxon>
        <taxon>Chytridiomycota incertae sedis</taxon>
        <taxon>Neocallimastigomycetes</taxon>
        <taxon>Neocallimastigales</taxon>
        <taxon>Neocallimastigaceae</taxon>
        <taxon>Neocallimastix</taxon>
    </lineage>
</organism>
<sequence length="166" mass="18934">MKLRKYESSDSKLICSWIVDEKSLYRWSADRIGKFPLNGNELNEAYTQASSHGEIVPLVAIDEENKVIGSFLIRYPNKNDKKTVRFGFVIVAPSLRGHGYGKKMLQLAIAYARDTLKASRITLSVFLDNNSALHCYESVGFKPIGNTEIFKFKEEDWKCTEMDITL</sequence>
<protein>
    <submittedName>
        <fullName evidence="2">Acyl-CoA N-acyltransferase</fullName>
    </submittedName>
</protein>
<comment type="caution">
    <text evidence="2">The sequence shown here is derived from an EMBL/GenBank/DDBJ whole genome shotgun (WGS) entry which is preliminary data.</text>
</comment>
<dbReference type="CDD" id="cd04301">
    <property type="entry name" value="NAT_SF"/>
    <property type="match status" value="1"/>
</dbReference>
<feature type="domain" description="N-acetyltransferase" evidence="1">
    <location>
        <begin position="1"/>
        <end position="166"/>
    </location>
</feature>
<evidence type="ECO:0000313" key="3">
    <source>
        <dbReference type="Proteomes" id="UP000193920"/>
    </source>
</evidence>
<dbReference type="Gene3D" id="3.40.630.30">
    <property type="match status" value="1"/>
</dbReference>
<keyword evidence="2" id="KW-0012">Acyltransferase</keyword>
<dbReference type="Proteomes" id="UP000193920">
    <property type="component" value="Unassembled WGS sequence"/>
</dbReference>
<dbReference type="InterPro" id="IPR000182">
    <property type="entry name" value="GNAT_dom"/>
</dbReference>
<name>A0A1Y2AXA7_9FUNG</name>
<dbReference type="InterPro" id="IPR016181">
    <property type="entry name" value="Acyl_CoA_acyltransferase"/>
</dbReference>
<accession>A0A1Y2AXA7</accession>
<keyword evidence="2" id="KW-0808">Transferase</keyword>
<keyword evidence="3" id="KW-1185">Reference proteome</keyword>
<dbReference type="PROSITE" id="PS51186">
    <property type="entry name" value="GNAT"/>
    <property type="match status" value="1"/>
</dbReference>
<gene>
    <name evidence="2" type="ORF">LY90DRAFT_674389</name>
</gene>
<dbReference type="SUPFAM" id="SSF55729">
    <property type="entry name" value="Acyl-CoA N-acyltransferases (Nat)"/>
    <property type="match status" value="1"/>
</dbReference>
<dbReference type="PANTHER" id="PTHR43415">
    <property type="entry name" value="SPERMIDINE N(1)-ACETYLTRANSFERASE"/>
    <property type="match status" value="1"/>
</dbReference>
<dbReference type="GO" id="GO:0016747">
    <property type="term" value="F:acyltransferase activity, transferring groups other than amino-acyl groups"/>
    <property type="evidence" value="ECO:0007669"/>
    <property type="project" value="InterPro"/>
</dbReference>
<evidence type="ECO:0000259" key="1">
    <source>
        <dbReference type="PROSITE" id="PS51186"/>
    </source>
</evidence>
<evidence type="ECO:0000313" key="2">
    <source>
        <dbReference type="EMBL" id="ORY27223.1"/>
    </source>
</evidence>
<dbReference type="OrthoDB" id="5689at2759"/>
<reference evidence="2 3" key="1">
    <citation type="submission" date="2016-08" db="EMBL/GenBank/DDBJ databases">
        <title>A Parts List for Fungal Cellulosomes Revealed by Comparative Genomics.</title>
        <authorList>
            <consortium name="DOE Joint Genome Institute"/>
            <person name="Haitjema C.H."/>
            <person name="Gilmore S.P."/>
            <person name="Henske J.K."/>
            <person name="Solomon K.V."/>
            <person name="De Groot R."/>
            <person name="Kuo A."/>
            <person name="Mondo S.J."/>
            <person name="Salamov A.A."/>
            <person name="Labutti K."/>
            <person name="Zhao Z."/>
            <person name="Chiniquy J."/>
            <person name="Barry K."/>
            <person name="Brewer H.M."/>
            <person name="Purvine S.O."/>
            <person name="Wright A.T."/>
            <person name="Boxma B."/>
            <person name="Van Alen T."/>
            <person name="Hackstein J.H."/>
            <person name="Baker S.E."/>
            <person name="Grigoriev I.V."/>
            <person name="O'Malley M.A."/>
        </authorList>
    </citation>
    <scope>NUCLEOTIDE SEQUENCE [LARGE SCALE GENOMIC DNA]</scope>
    <source>
        <strain evidence="2 3">G1</strain>
    </source>
</reference>
<dbReference type="AlphaFoldDB" id="A0A1Y2AXA7"/>
<dbReference type="PANTHER" id="PTHR43415:SF5">
    <property type="entry name" value="ACETYLTRANSFERASE"/>
    <property type="match status" value="1"/>
</dbReference>
<dbReference type="EMBL" id="MCOG01000194">
    <property type="protein sequence ID" value="ORY27223.1"/>
    <property type="molecule type" value="Genomic_DNA"/>
</dbReference>
<proteinExistence type="predicted"/>
<dbReference type="Pfam" id="PF00583">
    <property type="entry name" value="Acetyltransf_1"/>
    <property type="match status" value="1"/>
</dbReference>